<comment type="caution">
    <text evidence="4">The sequence shown here is derived from an EMBL/GenBank/DDBJ whole genome shotgun (WGS) entry which is preliminary data.</text>
</comment>
<dbReference type="InterPro" id="IPR021834">
    <property type="entry name" value="DUF3426"/>
</dbReference>
<evidence type="ECO:0000256" key="2">
    <source>
        <dbReference type="SAM" id="Phobius"/>
    </source>
</evidence>
<dbReference type="Pfam" id="PF11906">
    <property type="entry name" value="DUF3426"/>
    <property type="match status" value="1"/>
</dbReference>
<dbReference type="Proteomes" id="UP001179361">
    <property type="component" value="Unassembled WGS sequence"/>
</dbReference>
<keyword evidence="2" id="KW-0472">Membrane</keyword>
<feature type="region of interest" description="Disordered" evidence="1">
    <location>
        <begin position="107"/>
        <end position="245"/>
    </location>
</feature>
<evidence type="ECO:0000256" key="1">
    <source>
        <dbReference type="SAM" id="MobiDB-lite"/>
    </source>
</evidence>
<keyword evidence="2" id="KW-0812">Transmembrane</keyword>
<proteinExistence type="predicted"/>
<evidence type="ECO:0000313" key="5">
    <source>
        <dbReference type="Proteomes" id="UP001179361"/>
    </source>
</evidence>
<keyword evidence="2" id="KW-1133">Transmembrane helix</keyword>
<dbReference type="Pfam" id="PF13719">
    <property type="entry name" value="Zn_ribbon_5"/>
    <property type="match status" value="1"/>
</dbReference>
<keyword evidence="5" id="KW-1185">Reference proteome</keyword>
<dbReference type="NCBIfam" id="TIGR02098">
    <property type="entry name" value="MJ0042_CXXC"/>
    <property type="match status" value="1"/>
</dbReference>
<dbReference type="RefSeq" id="WP_231056461.1">
    <property type="nucleotide sequence ID" value="NZ_JAJNOC010000001.1"/>
</dbReference>
<feature type="domain" description="Zinc finger/thioredoxin putative" evidence="3">
    <location>
        <begin position="3"/>
        <end position="38"/>
    </location>
</feature>
<dbReference type="EMBL" id="JAJNOC010000001">
    <property type="protein sequence ID" value="MCD2515135.1"/>
    <property type="molecule type" value="Genomic_DNA"/>
</dbReference>
<evidence type="ECO:0000259" key="3">
    <source>
        <dbReference type="Pfam" id="PF13719"/>
    </source>
</evidence>
<feature type="compositionally biased region" description="Pro residues" evidence="1">
    <location>
        <begin position="109"/>
        <end position="144"/>
    </location>
</feature>
<reference evidence="4" key="1">
    <citation type="submission" date="2021-11" db="EMBL/GenBank/DDBJ databases">
        <title>The complete genome of Massilia sp sp. G4R7.</title>
        <authorList>
            <person name="Liu L."/>
            <person name="Yue J."/>
            <person name="Yuan J."/>
            <person name="Yang F."/>
            <person name="Li L."/>
        </authorList>
    </citation>
    <scope>NUCLEOTIDE SEQUENCE</scope>
    <source>
        <strain evidence="4">G4R7</strain>
    </source>
</reference>
<feature type="transmembrane region" description="Helical" evidence="2">
    <location>
        <begin position="270"/>
        <end position="291"/>
    </location>
</feature>
<name>A0ABS8Q3B9_9BURK</name>
<protein>
    <submittedName>
        <fullName evidence="4">DUF3426 domain-containing protein</fullName>
    </submittedName>
</protein>
<accession>A0ABS8Q3B9</accession>
<feature type="compositionally biased region" description="Acidic residues" evidence="1">
    <location>
        <begin position="146"/>
        <end position="166"/>
    </location>
</feature>
<organism evidence="4 5">
    <name type="scientific">Massilia phyllostachyos</name>
    <dbReference type="NCBI Taxonomy" id="2898585"/>
    <lineage>
        <taxon>Bacteria</taxon>
        <taxon>Pseudomonadati</taxon>
        <taxon>Pseudomonadota</taxon>
        <taxon>Betaproteobacteria</taxon>
        <taxon>Burkholderiales</taxon>
        <taxon>Oxalobacteraceae</taxon>
        <taxon>Telluria group</taxon>
        <taxon>Massilia</taxon>
    </lineage>
</organism>
<sequence>MALATQCPHCGTTFRVAADQLKLRGGIVRCGACQGVFDGNTALVDLAAVVPVSPPPPPPAPAPEPVPEEDPVFTLEFDRTFAPFGIIPQVSSEEARGEDEVLVVDLPEPEIPVPEPEPQPVIEPEPEPEPPAPPELPPETPPEIEPIVEPEPEPVPEPEPPVDEELVAAPLHDDEEDPPPASAAPRKADDDDGAPLLLRESGPTTVTMPAAPSAPPVAPRTPRAKAAEARAARRSKLTPTKIDAPKLRVPETDEPEFVRRGRQRERSGKAVRIAMIAGSLLLLVALALQAVHTFRNTLAARYPGLKPALVSTCALLGCRVELPARIEQLVVDTGELTTLGGNAYTFTTQLRNQGDLVQAWPSLELTLSDDDDKPLVRRVFGPRDYLPAGPLAAAGFAARSEQAVKLHFRVGDPAPSGYHIAVFYP</sequence>
<gene>
    <name evidence="4" type="ORF">LQ564_02275</name>
</gene>
<dbReference type="InterPro" id="IPR011723">
    <property type="entry name" value="Znf/thioredoxin_put"/>
</dbReference>
<evidence type="ECO:0000313" key="4">
    <source>
        <dbReference type="EMBL" id="MCD2515135.1"/>
    </source>
</evidence>